<feature type="transmembrane region" description="Helical" evidence="4">
    <location>
        <begin position="330"/>
        <end position="351"/>
    </location>
</feature>
<dbReference type="PATRIC" id="fig|1445510.3.peg.4048"/>
<dbReference type="PANTHER" id="PTHR42910:SF1">
    <property type="entry name" value="MAJOR FACILITATOR SUPERFAMILY (MFS) PROFILE DOMAIN-CONTAINING PROTEIN"/>
    <property type="match status" value="1"/>
</dbReference>
<proteinExistence type="predicted"/>
<keyword evidence="2 4" id="KW-1133">Transmembrane helix</keyword>
<feature type="domain" description="Major facilitator superfamily (MFS) profile" evidence="5">
    <location>
        <begin position="1"/>
        <end position="380"/>
    </location>
</feature>
<feature type="transmembrane region" description="Helical" evidence="4">
    <location>
        <begin position="264"/>
        <end position="282"/>
    </location>
</feature>
<dbReference type="InterPro" id="IPR011701">
    <property type="entry name" value="MFS"/>
</dbReference>
<dbReference type="HOGENOM" id="CLU_001265_23_0_6"/>
<dbReference type="STRING" id="1445510.YC6258_04076"/>
<organism evidence="6 7">
    <name type="scientific">Gynuella sunshinyii YC6258</name>
    <dbReference type="NCBI Taxonomy" id="1445510"/>
    <lineage>
        <taxon>Bacteria</taxon>
        <taxon>Pseudomonadati</taxon>
        <taxon>Pseudomonadota</taxon>
        <taxon>Gammaproteobacteria</taxon>
        <taxon>Oceanospirillales</taxon>
        <taxon>Saccharospirillaceae</taxon>
        <taxon>Gynuella</taxon>
    </lineage>
</organism>
<feature type="transmembrane region" description="Helical" evidence="4">
    <location>
        <begin position="230"/>
        <end position="252"/>
    </location>
</feature>
<dbReference type="InterPro" id="IPR036259">
    <property type="entry name" value="MFS_trans_sf"/>
</dbReference>
<dbReference type="Gene3D" id="1.20.1250.20">
    <property type="entry name" value="MFS general substrate transporter like domains"/>
    <property type="match status" value="2"/>
</dbReference>
<feature type="transmembrane region" description="Helical" evidence="4">
    <location>
        <begin position="64"/>
        <end position="81"/>
    </location>
</feature>
<dbReference type="PANTHER" id="PTHR42910">
    <property type="entry name" value="TRANSPORTER SCO4007-RELATED"/>
    <property type="match status" value="1"/>
</dbReference>
<evidence type="ECO:0000313" key="6">
    <source>
        <dbReference type="EMBL" id="AJQ96112.1"/>
    </source>
</evidence>
<evidence type="ECO:0000259" key="5">
    <source>
        <dbReference type="PROSITE" id="PS50850"/>
    </source>
</evidence>
<dbReference type="CDD" id="cd17324">
    <property type="entry name" value="MFS_NepI_like"/>
    <property type="match status" value="1"/>
</dbReference>
<feature type="transmembrane region" description="Helical" evidence="4">
    <location>
        <begin position="149"/>
        <end position="167"/>
    </location>
</feature>
<sequence>MLATAVGLIVANLYYAQPLVGPISKQLHMSSESAGMIVTLTQIGYGIGLLFIVPLADLMENRTLVIRVLIIALLALLVCTFTETPVWFLSAAWLIGLGSVAVQILVPYSAHLAPPHMRGQVVGNVMSGLMIGIMFARPVASFIASIGSWRWTFGLSAMVMVAVMLLLRKTMPVRQPVTKITYFKLISSLPSLVRRYPLLRRRALYQACLFGSFSLFWTVSPLLLASPLFGLSQVGIALFALAGVAGAVAAPVSGRVADRGLGKPFSYVAMIIAICSYLITWLDQSGSWLSLAAMVTAAIMLDFSVTLNLVIGQRAIYGLSDEFRSRLNGIYMATFFTGGAIGSAVGVWAYAHGGWQVASYIGLGMPALALLFLFSDRTDT</sequence>
<feature type="transmembrane region" description="Helical" evidence="4">
    <location>
        <begin position="357"/>
        <end position="374"/>
    </location>
</feature>
<dbReference type="Pfam" id="PF07690">
    <property type="entry name" value="MFS_1"/>
    <property type="match status" value="1"/>
</dbReference>
<dbReference type="PROSITE" id="PS50850">
    <property type="entry name" value="MFS"/>
    <property type="match status" value="1"/>
</dbReference>
<dbReference type="SUPFAM" id="SSF103473">
    <property type="entry name" value="MFS general substrate transporter"/>
    <property type="match status" value="1"/>
</dbReference>
<dbReference type="KEGG" id="gsn:YC6258_04076"/>
<feature type="transmembrane region" description="Helical" evidence="4">
    <location>
        <begin position="87"/>
        <end position="109"/>
    </location>
</feature>
<gene>
    <name evidence="6" type="ORF">YC6258_04076</name>
</gene>
<feature type="transmembrane region" description="Helical" evidence="4">
    <location>
        <begin position="121"/>
        <end position="143"/>
    </location>
</feature>
<feature type="transmembrane region" description="Helical" evidence="4">
    <location>
        <begin position="34"/>
        <end position="52"/>
    </location>
</feature>
<keyword evidence="1 4" id="KW-0812">Transmembrane</keyword>
<dbReference type="InterPro" id="IPR020846">
    <property type="entry name" value="MFS_dom"/>
</dbReference>
<keyword evidence="7" id="KW-1185">Reference proteome</keyword>
<evidence type="ECO:0000256" key="3">
    <source>
        <dbReference type="ARBA" id="ARBA00023136"/>
    </source>
</evidence>
<dbReference type="Proteomes" id="UP000032266">
    <property type="component" value="Chromosome"/>
</dbReference>
<evidence type="ECO:0000313" key="7">
    <source>
        <dbReference type="Proteomes" id="UP000032266"/>
    </source>
</evidence>
<dbReference type="EMBL" id="CP007142">
    <property type="protein sequence ID" value="AJQ96112.1"/>
    <property type="molecule type" value="Genomic_DNA"/>
</dbReference>
<feature type="transmembrane region" description="Helical" evidence="4">
    <location>
        <begin position="288"/>
        <end position="310"/>
    </location>
</feature>
<evidence type="ECO:0000256" key="2">
    <source>
        <dbReference type="ARBA" id="ARBA00022989"/>
    </source>
</evidence>
<dbReference type="GO" id="GO:0022857">
    <property type="term" value="F:transmembrane transporter activity"/>
    <property type="evidence" value="ECO:0007669"/>
    <property type="project" value="InterPro"/>
</dbReference>
<name>A0A0C5VN13_9GAMM</name>
<evidence type="ECO:0000256" key="4">
    <source>
        <dbReference type="SAM" id="Phobius"/>
    </source>
</evidence>
<keyword evidence="3 4" id="KW-0472">Membrane</keyword>
<protein>
    <submittedName>
        <fullName evidence="6">Arabinose efflux permease</fullName>
    </submittedName>
</protein>
<dbReference type="AlphaFoldDB" id="A0A0C5VN13"/>
<reference evidence="6 7" key="1">
    <citation type="submission" date="2014-01" db="EMBL/GenBank/DDBJ databases">
        <title>Full genme sequencing of cellulolytic bacterium Gynuella sunshinyii YC6258T gen. nov., sp. nov.</title>
        <authorList>
            <person name="Khan H."/>
            <person name="Chung E.J."/>
            <person name="Chung Y.R."/>
        </authorList>
    </citation>
    <scope>NUCLEOTIDE SEQUENCE [LARGE SCALE GENOMIC DNA]</scope>
    <source>
        <strain evidence="6 7">YC6258</strain>
    </source>
</reference>
<feature type="transmembrane region" description="Helical" evidence="4">
    <location>
        <begin position="203"/>
        <end position="224"/>
    </location>
</feature>
<evidence type="ECO:0000256" key="1">
    <source>
        <dbReference type="ARBA" id="ARBA00022692"/>
    </source>
</evidence>
<accession>A0A0C5VN13</accession>